<dbReference type="Gene3D" id="3.40.50.1240">
    <property type="entry name" value="Phosphoglycerate mutase-like"/>
    <property type="match status" value="1"/>
</dbReference>
<keyword evidence="1" id="KW-0732">Signal</keyword>
<feature type="chain" id="PRO_5022781858" evidence="1">
    <location>
        <begin position="23"/>
        <end position="187"/>
    </location>
</feature>
<dbReference type="EMBL" id="CP042806">
    <property type="protein sequence ID" value="QEE28079.1"/>
    <property type="molecule type" value="Genomic_DNA"/>
</dbReference>
<keyword evidence="2" id="KW-0282">Flagellum</keyword>
<gene>
    <name evidence="2" type="ORF">FTW19_08800</name>
</gene>
<dbReference type="InterPro" id="IPR029033">
    <property type="entry name" value="His_PPase_superfam"/>
</dbReference>
<keyword evidence="2" id="KW-0969">Cilium</keyword>
<keyword evidence="3" id="KW-1185">Reference proteome</keyword>
<organism evidence="2 3">
    <name type="scientific">Terriglobus albidus</name>
    <dbReference type="NCBI Taxonomy" id="1592106"/>
    <lineage>
        <taxon>Bacteria</taxon>
        <taxon>Pseudomonadati</taxon>
        <taxon>Acidobacteriota</taxon>
        <taxon>Terriglobia</taxon>
        <taxon>Terriglobales</taxon>
        <taxon>Acidobacteriaceae</taxon>
        <taxon>Terriglobus</taxon>
    </lineage>
</organism>
<feature type="signal peptide" evidence="1">
    <location>
        <begin position="1"/>
        <end position="22"/>
    </location>
</feature>
<dbReference type="Proteomes" id="UP000321820">
    <property type="component" value="Chromosome"/>
</dbReference>
<name>A0A5B9E8G6_9BACT</name>
<proteinExistence type="predicted"/>
<keyword evidence="2" id="KW-0966">Cell projection</keyword>
<reference evidence="2 3" key="1">
    <citation type="submission" date="2019-08" db="EMBL/GenBank/DDBJ databases">
        <title>Complete genome sequence of Terriglobus albidus strain ORNL.</title>
        <authorList>
            <person name="Podar M."/>
        </authorList>
    </citation>
    <scope>NUCLEOTIDE SEQUENCE [LARGE SCALE GENOMIC DNA]</scope>
    <source>
        <strain evidence="2 3">ORNL</strain>
    </source>
</reference>
<dbReference type="OrthoDB" id="8448116at2"/>
<protein>
    <submittedName>
        <fullName evidence="2">Flagellar basal body-associated protein FliL</fullName>
    </submittedName>
</protein>
<dbReference type="RefSeq" id="WP_147647269.1">
    <property type="nucleotide sequence ID" value="NZ_CP042806.1"/>
</dbReference>
<dbReference type="KEGG" id="talb:FTW19_08800"/>
<dbReference type="AlphaFoldDB" id="A0A5B9E8G6"/>
<accession>A0A5B9E8G6</accession>
<evidence type="ECO:0000256" key="1">
    <source>
        <dbReference type="SAM" id="SignalP"/>
    </source>
</evidence>
<evidence type="ECO:0000313" key="2">
    <source>
        <dbReference type="EMBL" id="QEE28079.1"/>
    </source>
</evidence>
<sequence>MLLRRSLLCAALMGASSLLCHAQEGLRDTTLLIIRHAEKPVVGDRLTPAGEARAQRYAAYFAPFVDPSGQNLTIDTIFAATDSKNSLRPRLTVEPLSTAIRKPIDTHFVEKKNDDFVTELQKESHGKVILISWRHGGIPELLTKLGADSTRLIGGEHWPDDVFNWVIELHYSHDGKLASQQLIHEPF</sequence>
<evidence type="ECO:0000313" key="3">
    <source>
        <dbReference type="Proteomes" id="UP000321820"/>
    </source>
</evidence>